<gene>
    <name evidence="6" type="ORF">DQ384_00500</name>
</gene>
<dbReference type="InterPro" id="IPR000073">
    <property type="entry name" value="AB_hydrolase_1"/>
</dbReference>
<dbReference type="InterPro" id="IPR029058">
    <property type="entry name" value="AB_hydrolase_fold"/>
</dbReference>
<dbReference type="Proteomes" id="UP000253094">
    <property type="component" value="Unassembled WGS sequence"/>
</dbReference>
<feature type="domain" description="AB hydrolase-1" evidence="4">
    <location>
        <begin position="54"/>
        <end position="187"/>
    </location>
</feature>
<dbReference type="Pfam" id="PF00561">
    <property type="entry name" value="Abhydrolase_1"/>
    <property type="match status" value="1"/>
</dbReference>
<dbReference type="PANTHER" id="PTHR43248:SF29">
    <property type="entry name" value="TRIPEPTIDYL AMINOPEPTIDASE"/>
    <property type="match status" value="1"/>
</dbReference>
<protein>
    <submittedName>
        <fullName evidence="6">Alpha/beta fold hydrolase</fullName>
    </submittedName>
</protein>
<accession>A0A367FTD6</accession>
<evidence type="ECO:0000256" key="3">
    <source>
        <dbReference type="ARBA" id="ARBA00022801"/>
    </source>
</evidence>
<comment type="caution">
    <text evidence="6">The sequence shown here is derived from an EMBL/GenBank/DDBJ whole genome shotgun (WGS) entry which is preliminary data.</text>
</comment>
<dbReference type="SUPFAM" id="SSF53474">
    <property type="entry name" value="alpha/beta-Hydrolases"/>
    <property type="match status" value="1"/>
</dbReference>
<organism evidence="6 7">
    <name type="scientific">Sphaerisporangium album</name>
    <dbReference type="NCBI Taxonomy" id="509200"/>
    <lineage>
        <taxon>Bacteria</taxon>
        <taxon>Bacillati</taxon>
        <taxon>Actinomycetota</taxon>
        <taxon>Actinomycetes</taxon>
        <taxon>Streptosporangiales</taxon>
        <taxon>Streptosporangiaceae</taxon>
        <taxon>Sphaerisporangium</taxon>
    </lineage>
</organism>
<evidence type="ECO:0000259" key="4">
    <source>
        <dbReference type="Pfam" id="PF00561"/>
    </source>
</evidence>
<keyword evidence="2" id="KW-0732">Signal</keyword>
<dbReference type="InterPro" id="IPR013595">
    <property type="entry name" value="Pept_S33_TAP-like_C"/>
</dbReference>
<dbReference type="Gene3D" id="3.40.50.1820">
    <property type="entry name" value="alpha/beta hydrolase"/>
    <property type="match status" value="1"/>
</dbReference>
<keyword evidence="7" id="KW-1185">Reference proteome</keyword>
<proteinExistence type="inferred from homology"/>
<reference evidence="6 7" key="1">
    <citation type="submission" date="2018-06" db="EMBL/GenBank/DDBJ databases">
        <title>Sphaerisporangium craniellae sp. nov., isolated from a marine sponge in the South China Sea.</title>
        <authorList>
            <person name="Li L."/>
        </authorList>
    </citation>
    <scope>NUCLEOTIDE SEQUENCE [LARGE SCALE GENOMIC DNA]</scope>
    <source>
        <strain evidence="6 7">CCTCC AA 208026</strain>
    </source>
</reference>
<dbReference type="InterPro" id="IPR051601">
    <property type="entry name" value="Serine_prot/Carboxylest_S33"/>
</dbReference>
<name>A0A367FTD6_9ACTN</name>
<sequence length="465" mass="50431">MGEEGQECPAEAVCGRVRVPLDREYPAAGTTSVAFRLVYRRDRSRPAEGTVLPNPGGPGIAVIGRRDYAGKYRDLLETHDLLLVDPRGVGESDRLTCRAAGWPDLHASRARAVAAAAACGREIGPRRRYYTTAAIADDIDDVRARLGIDRLDLLGQSYGTHLMTVYAARHPRHVRSIVLSAAYPPGFDLLGRPSARAMRRAVRLLCHRSGGACDGGQVLDDLAVMAARLDGRPLRYGRDGVLDETALASTVYKLASGHAELFGRLPAALRAVVHGDIGPLRELAERVRPISGFSGGGAFSMPMFVTVSCNDNPVLWDRRASLDLRARQYAAALARLDPRDYRPFRPSAWIDGIADLGDLCIAWPGRRAEPRPRLGRLPDVPVLVLSGELDTGTPTEEGLLAARPYRHARLVEVPSAGHVAEQDGRAATCVISLETRFIRRGRLSGTDCLRRIPPVPVEAAAHPLT</sequence>
<evidence type="ECO:0000256" key="1">
    <source>
        <dbReference type="ARBA" id="ARBA00010088"/>
    </source>
</evidence>
<dbReference type="GO" id="GO:0016787">
    <property type="term" value="F:hydrolase activity"/>
    <property type="evidence" value="ECO:0007669"/>
    <property type="project" value="UniProtKB-KW"/>
</dbReference>
<evidence type="ECO:0000256" key="2">
    <source>
        <dbReference type="ARBA" id="ARBA00022729"/>
    </source>
</evidence>
<feature type="domain" description="Peptidase S33 tripeptidyl aminopeptidase-like C-terminal" evidence="5">
    <location>
        <begin position="359"/>
        <end position="446"/>
    </location>
</feature>
<dbReference type="PANTHER" id="PTHR43248">
    <property type="entry name" value="2-SUCCINYL-6-HYDROXY-2,4-CYCLOHEXADIENE-1-CARBOXYLATE SYNTHASE"/>
    <property type="match status" value="1"/>
</dbReference>
<evidence type="ECO:0000313" key="7">
    <source>
        <dbReference type="Proteomes" id="UP000253094"/>
    </source>
</evidence>
<evidence type="ECO:0000259" key="5">
    <source>
        <dbReference type="Pfam" id="PF08386"/>
    </source>
</evidence>
<comment type="similarity">
    <text evidence="1">Belongs to the peptidase S33 family.</text>
</comment>
<dbReference type="AlphaFoldDB" id="A0A367FTD6"/>
<keyword evidence="3 6" id="KW-0378">Hydrolase</keyword>
<evidence type="ECO:0000313" key="6">
    <source>
        <dbReference type="EMBL" id="RCG32970.1"/>
    </source>
</evidence>
<dbReference type="Pfam" id="PF08386">
    <property type="entry name" value="Abhydrolase_4"/>
    <property type="match status" value="1"/>
</dbReference>
<dbReference type="EMBL" id="QOIL01000001">
    <property type="protein sequence ID" value="RCG32970.1"/>
    <property type="molecule type" value="Genomic_DNA"/>
</dbReference>